<dbReference type="InterPro" id="IPR001610">
    <property type="entry name" value="PAC"/>
</dbReference>
<dbReference type="EMBL" id="CP094669">
    <property type="protein sequence ID" value="UOG73237.1"/>
    <property type="molecule type" value="Genomic_DNA"/>
</dbReference>
<evidence type="ECO:0000256" key="3">
    <source>
        <dbReference type="ARBA" id="ARBA00022553"/>
    </source>
</evidence>
<dbReference type="CDD" id="cd00130">
    <property type="entry name" value="PAS"/>
    <property type="match status" value="2"/>
</dbReference>
<feature type="coiled-coil region" evidence="6">
    <location>
        <begin position="727"/>
        <end position="775"/>
    </location>
</feature>
<dbReference type="SUPFAM" id="SSF55874">
    <property type="entry name" value="ATPase domain of HSP90 chaperone/DNA topoisomerase II/histidine kinase"/>
    <property type="match status" value="1"/>
</dbReference>
<dbReference type="Pfam" id="PF02518">
    <property type="entry name" value="HATPase_c"/>
    <property type="match status" value="1"/>
</dbReference>
<dbReference type="SUPFAM" id="SSF47384">
    <property type="entry name" value="Homodimeric domain of signal transducing histidine kinase"/>
    <property type="match status" value="1"/>
</dbReference>
<evidence type="ECO:0000256" key="6">
    <source>
        <dbReference type="SAM" id="Coils"/>
    </source>
</evidence>
<dbReference type="Pfam" id="PF08448">
    <property type="entry name" value="PAS_4"/>
    <property type="match status" value="3"/>
</dbReference>
<dbReference type="PRINTS" id="PR00344">
    <property type="entry name" value="BCTRLSENSOR"/>
</dbReference>
<dbReference type="InterPro" id="IPR003661">
    <property type="entry name" value="HisK_dim/P_dom"/>
</dbReference>
<dbReference type="EC" id="2.7.13.3" evidence="2"/>
<gene>
    <name evidence="10" type="ORF">MTX78_14000</name>
</gene>
<feature type="domain" description="PAC" evidence="9">
    <location>
        <begin position="684"/>
        <end position="736"/>
    </location>
</feature>
<evidence type="ECO:0000256" key="4">
    <source>
        <dbReference type="ARBA" id="ARBA00022679"/>
    </source>
</evidence>
<dbReference type="InterPro" id="IPR005467">
    <property type="entry name" value="His_kinase_dom"/>
</dbReference>
<dbReference type="Pfam" id="PF08447">
    <property type="entry name" value="PAS_3"/>
    <property type="match status" value="2"/>
</dbReference>
<dbReference type="InterPro" id="IPR035965">
    <property type="entry name" value="PAS-like_dom_sf"/>
</dbReference>
<comment type="catalytic activity">
    <reaction evidence="1">
        <text>ATP + protein L-histidine = ADP + protein N-phospho-L-histidine.</text>
        <dbReference type="EC" id="2.7.13.3"/>
    </reaction>
</comment>
<dbReference type="PROSITE" id="PS50113">
    <property type="entry name" value="PAC"/>
    <property type="match status" value="2"/>
</dbReference>
<keyword evidence="6" id="KW-0175">Coiled coil</keyword>
<dbReference type="InterPro" id="IPR004358">
    <property type="entry name" value="Sig_transdc_His_kin-like_C"/>
</dbReference>
<keyword evidence="5" id="KW-0418">Kinase</keyword>
<dbReference type="InterPro" id="IPR036890">
    <property type="entry name" value="HATPase_C_sf"/>
</dbReference>
<accession>A0ABY4CT70</accession>
<dbReference type="Proteomes" id="UP000831113">
    <property type="component" value="Chromosome"/>
</dbReference>
<dbReference type="InterPro" id="IPR013655">
    <property type="entry name" value="PAS_fold_3"/>
</dbReference>
<dbReference type="InterPro" id="IPR003594">
    <property type="entry name" value="HATPase_dom"/>
</dbReference>
<name>A0ABY4CT70_9BACT</name>
<feature type="domain" description="PAS" evidence="8">
    <location>
        <begin position="611"/>
        <end position="681"/>
    </location>
</feature>
<dbReference type="NCBIfam" id="TIGR00229">
    <property type="entry name" value="sensory_box"/>
    <property type="match status" value="2"/>
</dbReference>
<evidence type="ECO:0000259" key="7">
    <source>
        <dbReference type="PROSITE" id="PS50109"/>
    </source>
</evidence>
<dbReference type="InterPro" id="IPR000700">
    <property type="entry name" value="PAS-assoc_C"/>
</dbReference>
<proteinExistence type="predicted"/>
<feature type="coiled-coil region" evidence="6">
    <location>
        <begin position="125"/>
        <end position="163"/>
    </location>
</feature>
<evidence type="ECO:0000259" key="9">
    <source>
        <dbReference type="PROSITE" id="PS50113"/>
    </source>
</evidence>
<dbReference type="Gene3D" id="3.30.450.20">
    <property type="entry name" value="PAS domain"/>
    <property type="match status" value="5"/>
</dbReference>
<dbReference type="InterPro" id="IPR000014">
    <property type="entry name" value="PAS"/>
</dbReference>
<dbReference type="InterPro" id="IPR013656">
    <property type="entry name" value="PAS_4"/>
</dbReference>
<feature type="domain" description="PAS" evidence="8">
    <location>
        <begin position="485"/>
        <end position="555"/>
    </location>
</feature>
<dbReference type="PANTHER" id="PTHR43304">
    <property type="entry name" value="PHYTOCHROME-LIKE PROTEIN CPH1"/>
    <property type="match status" value="1"/>
</dbReference>
<dbReference type="SUPFAM" id="SSF55785">
    <property type="entry name" value="PYP-like sensor domain (PAS domain)"/>
    <property type="match status" value="5"/>
</dbReference>
<dbReference type="InterPro" id="IPR052162">
    <property type="entry name" value="Sensor_kinase/Photoreceptor"/>
</dbReference>
<evidence type="ECO:0000313" key="10">
    <source>
        <dbReference type="EMBL" id="UOG73237.1"/>
    </source>
</evidence>
<dbReference type="RefSeq" id="WP_243795301.1">
    <property type="nucleotide sequence ID" value="NZ_CP094669.1"/>
</dbReference>
<dbReference type="Gene3D" id="1.10.287.130">
    <property type="match status" value="1"/>
</dbReference>
<dbReference type="PROSITE" id="PS50112">
    <property type="entry name" value="PAS"/>
    <property type="match status" value="2"/>
</dbReference>
<dbReference type="PROSITE" id="PS50109">
    <property type="entry name" value="HIS_KIN"/>
    <property type="match status" value="1"/>
</dbReference>
<keyword evidence="11" id="KW-1185">Reference proteome</keyword>
<sequence>MSTVFSPPDYQHIFRSLPGCCLLLTPDGTVVECSVGFATATGQLRETVVGHDLAAAWSTAPTLVPHLTDSLAHVQANRQPHTIRHNAPGAPLLLTQSPILNAQGELLFILHTAEPAPLASNDSTNSNDSSALHKLQQELNTANQELQQALSEANTQRKRLHSLFMQAPAAIATLRGPKHVFEMVNPGYQQLVGNRPLVGKTIREGLPELEDQGFFELLDSVYQTGQTYYGKDTVAYLDRHNTGRVSPYHFDFIYQAILDTAGQIEGILVFAYDVSERVSSREKMEHSELELQTANEELATINEELHASNEEFHANNAELSSTQQELRSLNLELESRVKARTLELDLTRQEAEQQRARLERFFMQAPAAICVLDGPNLVFELVNPGYQHMFPGRVLLGKPILEALPEIAGHPMWQTLREVYRTGVTHEEKGIMLSIVRTAGSPPEDLYFNYIQQARFDARGRIDGILVFAYEVTEQVRAQQREAHAARAFETMTNAVPHQVWTGTPNGDMNYYNQQWYDYTGSTFEEVKGQGWQQYCHPEDLPRQRKQWLRAVHSGQPYQTEARLRNREGVFRWFLIRAQPSYNDQGVVVKWFGSNTDIHEQKRLEQTLLESEQYFRAMADNVPAMIWVTRPDGQCVYLNQQWYEYTGQTEQEALGFGWTNAIHPDESEQAGQAFRDANDRHETYSMVYRLQTNTNLYRWVVDTGKPKFSATGEYQGFVGSVVDIHERKMAEQALRLASQRLATTNKELRAAHQRSQQANAELALTNEQLTRINQDLDNFVYTASHDLRQPVNNMAGVFEELKRSATFHDPEAEQLVQMFEGALHQIHTTIQGLAEVVHVERRNEQFPLEPVELLPLTNGVIQSMKSQVAALKAEFELDFKALPTVHFAQLNLQSILYNLLSNALKYAHPDRKPVVRVSSEVAPDGSPVLVVQDNGLGLDMERYGSDLFKMFRRFHDHVTGSGMGLYLVNRIVRQGGGHIEVDSTVGVGTTFRIFLPKE</sequence>
<protein>
    <recommendedName>
        <fullName evidence="2">histidine kinase</fullName>
        <ecNumber evidence="2">2.7.13.3</ecNumber>
    </recommendedName>
</protein>
<dbReference type="CDD" id="cd00082">
    <property type="entry name" value="HisKA"/>
    <property type="match status" value="1"/>
</dbReference>
<evidence type="ECO:0000313" key="11">
    <source>
        <dbReference type="Proteomes" id="UP000831113"/>
    </source>
</evidence>
<dbReference type="PANTHER" id="PTHR43304:SF1">
    <property type="entry name" value="PAC DOMAIN-CONTAINING PROTEIN"/>
    <property type="match status" value="1"/>
</dbReference>
<dbReference type="SMART" id="SM00091">
    <property type="entry name" value="PAS"/>
    <property type="match status" value="5"/>
</dbReference>
<evidence type="ECO:0000256" key="1">
    <source>
        <dbReference type="ARBA" id="ARBA00000085"/>
    </source>
</evidence>
<feature type="coiled-coil region" evidence="6">
    <location>
        <begin position="277"/>
        <end position="311"/>
    </location>
</feature>
<reference evidence="10 11" key="1">
    <citation type="submission" date="2022-03" db="EMBL/GenBank/DDBJ databases">
        <title>Hymenobactersp. isolated from the air.</title>
        <authorList>
            <person name="Won M."/>
            <person name="Kwon S.-W."/>
        </authorList>
    </citation>
    <scope>NUCLEOTIDE SEQUENCE [LARGE SCALE GENOMIC DNA]</scope>
    <source>
        <strain evidence="10 11">KACC 21982</strain>
    </source>
</reference>
<evidence type="ECO:0000256" key="2">
    <source>
        <dbReference type="ARBA" id="ARBA00012438"/>
    </source>
</evidence>
<evidence type="ECO:0000259" key="8">
    <source>
        <dbReference type="PROSITE" id="PS50112"/>
    </source>
</evidence>
<dbReference type="InterPro" id="IPR036097">
    <property type="entry name" value="HisK_dim/P_sf"/>
</dbReference>
<dbReference type="SMART" id="SM00086">
    <property type="entry name" value="PAC"/>
    <property type="match status" value="3"/>
</dbReference>
<feature type="domain" description="PAC" evidence="9">
    <location>
        <begin position="558"/>
        <end position="610"/>
    </location>
</feature>
<keyword evidence="3" id="KW-0597">Phosphoprotein</keyword>
<evidence type="ECO:0000256" key="5">
    <source>
        <dbReference type="ARBA" id="ARBA00022777"/>
    </source>
</evidence>
<feature type="domain" description="Histidine kinase" evidence="7">
    <location>
        <begin position="782"/>
        <end position="998"/>
    </location>
</feature>
<dbReference type="SMART" id="SM00387">
    <property type="entry name" value="HATPase_c"/>
    <property type="match status" value="1"/>
</dbReference>
<keyword evidence="4" id="KW-0808">Transferase</keyword>
<organism evidence="10 11">
    <name type="scientific">Hymenobacter tibetensis</name>
    <dbReference type="NCBI Taxonomy" id="497967"/>
    <lineage>
        <taxon>Bacteria</taxon>
        <taxon>Pseudomonadati</taxon>
        <taxon>Bacteroidota</taxon>
        <taxon>Cytophagia</taxon>
        <taxon>Cytophagales</taxon>
        <taxon>Hymenobacteraceae</taxon>
        <taxon>Hymenobacter</taxon>
    </lineage>
</organism>
<dbReference type="Gene3D" id="3.30.565.10">
    <property type="entry name" value="Histidine kinase-like ATPase, C-terminal domain"/>
    <property type="match status" value="1"/>
</dbReference>
<dbReference type="SMART" id="SM00388">
    <property type="entry name" value="HisKA"/>
    <property type="match status" value="1"/>
</dbReference>